<evidence type="ECO:0000259" key="3">
    <source>
        <dbReference type="Pfam" id="PF03981"/>
    </source>
</evidence>
<comment type="similarity">
    <text evidence="1">Belongs to the CBP3 family.</text>
</comment>
<dbReference type="GeneID" id="55968391"/>
<dbReference type="OrthoDB" id="10253878at2759"/>
<evidence type="ECO:0000313" key="4">
    <source>
        <dbReference type="EMBL" id="KAF4121199.1"/>
    </source>
</evidence>
<feature type="compositionally biased region" description="Basic residues" evidence="2">
    <location>
        <begin position="323"/>
        <end position="332"/>
    </location>
</feature>
<dbReference type="RefSeq" id="XP_035319851.1">
    <property type="nucleotide sequence ID" value="XM_035464141.1"/>
</dbReference>
<dbReference type="AlphaFoldDB" id="A0A9P4YUD5"/>
<dbReference type="Pfam" id="PF03981">
    <property type="entry name" value="Ubiq_cyt_C_chap"/>
    <property type="match status" value="1"/>
</dbReference>
<reference evidence="4" key="1">
    <citation type="submission" date="2020-03" db="EMBL/GenBank/DDBJ databases">
        <title>Site-based positive gene gene selection in Geosmithia morbida across the United States reveals a broad range of putative effectors and factors for local host and environmental adapation.</title>
        <authorList>
            <person name="Onufrak A."/>
            <person name="Murdoch R.W."/>
            <person name="Gazis R."/>
            <person name="Huff M."/>
            <person name="Staton M."/>
            <person name="Klingeman W."/>
            <person name="Hadziabdic D."/>
        </authorList>
    </citation>
    <scope>NUCLEOTIDE SEQUENCE</scope>
    <source>
        <strain evidence="4">1262</strain>
    </source>
</reference>
<comment type="caution">
    <text evidence="4">The sequence shown here is derived from an EMBL/GenBank/DDBJ whole genome shotgun (WGS) entry which is preliminary data.</text>
</comment>
<proteinExistence type="inferred from homology"/>
<name>A0A9P4YUD5_9HYPO</name>
<dbReference type="GO" id="GO:0005739">
    <property type="term" value="C:mitochondrion"/>
    <property type="evidence" value="ECO:0007669"/>
    <property type="project" value="TreeGrafter"/>
</dbReference>
<dbReference type="EMBL" id="JAANYQ010000013">
    <property type="protein sequence ID" value="KAF4121199.1"/>
    <property type="molecule type" value="Genomic_DNA"/>
</dbReference>
<gene>
    <name evidence="4" type="ORF">GMORB2_2161</name>
</gene>
<evidence type="ECO:0000256" key="2">
    <source>
        <dbReference type="SAM" id="MobiDB-lite"/>
    </source>
</evidence>
<evidence type="ECO:0000313" key="5">
    <source>
        <dbReference type="Proteomes" id="UP000749293"/>
    </source>
</evidence>
<dbReference type="GO" id="GO:0034551">
    <property type="term" value="P:mitochondrial respiratory chain complex III assembly"/>
    <property type="evidence" value="ECO:0007669"/>
    <property type="project" value="TreeGrafter"/>
</dbReference>
<accession>A0A9P4YUD5</accession>
<dbReference type="InterPro" id="IPR021150">
    <property type="entry name" value="Ubiq_cyt_c_chap"/>
</dbReference>
<feature type="region of interest" description="Disordered" evidence="2">
    <location>
        <begin position="293"/>
        <end position="332"/>
    </location>
</feature>
<feature type="domain" description="Ubiquinol-cytochrome c chaperone" evidence="3">
    <location>
        <begin position="138"/>
        <end position="275"/>
    </location>
</feature>
<organism evidence="4 5">
    <name type="scientific">Geosmithia morbida</name>
    <dbReference type="NCBI Taxonomy" id="1094350"/>
    <lineage>
        <taxon>Eukaryota</taxon>
        <taxon>Fungi</taxon>
        <taxon>Dikarya</taxon>
        <taxon>Ascomycota</taxon>
        <taxon>Pezizomycotina</taxon>
        <taxon>Sordariomycetes</taxon>
        <taxon>Hypocreomycetidae</taxon>
        <taxon>Hypocreales</taxon>
        <taxon>Bionectriaceae</taxon>
        <taxon>Geosmithia</taxon>
    </lineage>
</organism>
<feature type="compositionally biased region" description="Low complexity" evidence="2">
    <location>
        <begin position="300"/>
        <end position="309"/>
    </location>
</feature>
<dbReference type="PANTHER" id="PTHR12184:SF1">
    <property type="entry name" value="UBIQUINOL-CYTOCHROME-C REDUCTASE COMPLEX ASSEMBLY FACTOR 1"/>
    <property type="match status" value="1"/>
</dbReference>
<dbReference type="Proteomes" id="UP000749293">
    <property type="component" value="Unassembled WGS sequence"/>
</dbReference>
<sequence>MSACSGCRSQARLVVSQITTAATAAPRAAAVAALATRATRRQQQVVSTAGDGNRMSAMRRGQTRDLSTTATRSLLDLGRGRGAYFVVGATERLYTVCGDAANYEIAEDVRKADEVERLEDGEEVGRSIAKRKVWHELFNLPPTFSTWSHVTMLHLYILNARLRCFDREEFANWRQQLVDHFFFEAERKMHIDHGITSSALRQRYLKDIFVQWRGVMVAYDEGLVKGDAVLASAVWRNLFKGDPEADPRALAAIVGWVRSSLKSLESTSDANFASRAVEILELPVESFWTGIEKASKMSHQQQQQQQQQQSHKPAAASAPRQADRKKKWPVSR</sequence>
<dbReference type="PANTHER" id="PTHR12184">
    <property type="entry name" value="UBIQUINOL-CYTOCHROME C REDUCTASE COMPLEX ASSEMBLY FACTOR 1 FAMILY MEMBER"/>
    <property type="match status" value="1"/>
</dbReference>
<dbReference type="InterPro" id="IPR007129">
    <property type="entry name" value="Ubiqinol_cyt_c_chaperone_CPB3"/>
</dbReference>
<protein>
    <submittedName>
        <fullName evidence="4">Cytochrome b pre-mRNA-processing protein 3</fullName>
    </submittedName>
</protein>
<evidence type="ECO:0000256" key="1">
    <source>
        <dbReference type="ARBA" id="ARBA00006407"/>
    </source>
</evidence>
<feature type="region of interest" description="Disordered" evidence="2">
    <location>
        <begin position="43"/>
        <end position="63"/>
    </location>
</feature>
<keyword evidence="5" id="KW-1185">Reference proteome</keyword>